<dbReference type="InterPro" id="IPR043141">
    <property type="entry name" value="Ribosomal_uL10-like_sf"/>
</dbReference>
<feature type="region of interest" description="Disordered" evidence="2">
    <location>
        <begin position="25"/>
        <end position="155"/>
    </location>
</feature>
<dbReference type="InterPro" id="IPR047865">
    <property type="entry name" value="Ribosomal_uL10_bac_type"/>
</dbReference>
<dbReference type="SUPFAM" id="SSF160369">
    <property type="entry name" value="Ribosomal protein L10-like"/>
    <property type="match status" value="1"/>
</dbReference>
<dbReference type="OrthoDB" id="360689at2759"/>
<feature type="compositionally biased region" description="Basic and acidic residues" evidence="2">
    <location>
        <begin position="89"/>
        <end position="117"/>
    </location>
</feature>
<dbReference type="Proteomes" id="UP000781932">
    <property type="component" value="Unassembled WGS sequence"/>
</dbReference>
<feature type="compositionally biased region" description="Basic and acidic residues" evidence="2">
    <location>
        <begin position="192"/>
        <end position="208"/>
    </location>
</feature>
<sequence>MSCPREGCSGAADYRERCMQWMEDNKPSCAPDDFSSPKESKPTSSQLPRSNTIGSPDVYERSATGEAPLTRTGSFGGGHVKQLVAGYEARSRRAEDLSEEAIRRKREADRMSQDKDSVASAVKSDSETKVASQKKESIRSAPDLRELQKLPVPNPVGDKYGPALQWFMSQNFLDDSYETPPPGFFENLRKQAEEKEKAESLSKQERTGKPARAPFPDLSIEDSARDRKHDAYYNILLRRRKIQEKYRNRELVAKGKLQDWNWCGFPGCNAAVCLYQGESEGDIRRPTPKVLVHSDNGASEHVSKRLLEALNEICVDDEAGLHSLVTFAASPPILRAAADCVLSRVMFDADYQSAAATFEDRMSEFPPALVEEHKVTHEKLPFYEEAPTPKTVPEVVLRFLMRAESWRGKQAEQGYPWNWPLQDCVHIFKGILDSYRELFDDGHVVLVDEPFDVLVDKQWRHWLDTYRPMPPRLPQQAARALRRLATPSTPITRYLSTSTAFLAAPTAAGPASSFAGVRSDYVPVTKPPSARPPETRKSQLIRTYTSLLRTTPLILFFQHSNLTADEWSAVRRELNSALDAATPEGSPLPGRDIHLQVLRTRMFNVALKLAEFYDPEVAKANPNTPQGRKGPIVHDLSMSAYEAMKSFEVPADSAYAQIAPLMCGPTAALVFPAVSPAHLAAALKVLSPSPPAFAAPTRKKQPSYYDPLVQSGLQKLLLVGGRIEGDVFDVEGVRWVGGIEGGLDGLRAQLVHLLQSAGLGLTTALEAGGKSLWLTLEGRKTMLEDEGKEGEGEKKSE</sequence>
<evidence type="ECO:0000313" key="4">
    <source>
        <dbReference type="Proteomes" id="UP000781932"/>
    </source>
</evidence>
<evidence type="ECO:0000313" key="3">
    <source>
        <dbReference type="EMBL" id="KAF9873721.1"/>
    </source>
</evidence>
<evidence type="ECO:0000256" key="1">
    <source>
        <dbReference type="ARBA" id="ARBA00008889"/>
    </source>
</evidence>
<comment type="similarity">
    <text evidence="1">Belongs to the universal ribosomal protein uL10 family.</text>
</comment>
<name>A0A9P6LHZ7_9PEZI</name>
<dbReference type="Gene3D" id="3.30.70.1730">
    <property type="match status" value="1"/>
</dbReference>
<reference evidence="3" key="2">
    <citation type="submission" date="2020-11" db="EMBL/GenBank/DDBJ databases">
        <title>Whole genome sequencing of Colletotrichum sp.</title>
        <authorList>
            <person name="Li H."/>
        </authorList>
    </citation>
    <scope>NUCLEOTIDE SEQUENCE</scope>
    <source>
        <strain evidence="3">CkLH20</strain>
    </source>
</reference>
<comment type="caution">
    <text evidence="3">The sequence shown here is derived from an EMBL/GenBank/DDBJ whole genome shotgun (WGS) entry which is preliminary data.</text>
</comment>
<evidence type="ECO:0000256" key="2">
    <source>
        <dbReference type="SAM" id="MobiDB-lite"/>
    </source>
</evidence>
<organism evidence="3 4">
    <name type="scientific">Colletotrichum karsti</name>
    <dbReference type="NCBI Taxonomy" id="1095194"/>
    <lineage>
        <taxon>Eukaryota</taxon>
        <taxon>Fungi</taxon>
        <taxon>Dikarya</taxon>
        <taxon>Ascomycota</taxon>
        <taxon>Pezizomycotina</taxon>
        <taxon>Sordariomycetes</taxon>
        <taxon>Hypocreomycetidae</taxon>
        <taxon>Glomerellales</taxon>
        <taxon>Glomerellaceae</taxon>
        <taxon>Colletotrichum</taxon>
        <taxon>Colletotrichum boninense species complex</taxon>
    </lineage>
</organism>
<feature type="region of interest" description="Disordered" evidence="2">
    <location>
        <begin position="192"/>
        <end position="217"/>
    </location>
</feature>
<feature type="compositionally biased region" description="Polar residues" evidence="2">
    <location>
        <begin position="42"/>
        <end position="54"/>
    </location>
</feature>
<dbReference type="PANTHER" id="PTHR11560">
    <property type="entry name" value="39S RIBOSOMAL PROTEIN L10, MITOCHONDRIAL"/>
    <property type="match status" value="1"/>
</dbReference>
<dbReference type="AlphaFoldDB" id="A0A9P6LHZ7"/>
<dbReference type="RefSeq" id="XP_038743182.1">
    <property type="nucleotide sequence ID" value="XM_038891546.1"/>
</dbReference>
<gene>
    <name evidence="3" type="ORF">CkaCkLH20_08831</name>
</gene>
<feature type="compositionally biased region" description="Basic and acidic residues" evidence="2">
    <location>
        <begin position="124"/>
        <end position="148"/>
    </location>
</feature>
<dbReference type="EMBL" id="JAATWM020000030">
    <property type="protein sequence ID" value="KAF9873721.1"/>
    <property type="molecule type" value="Genomic_DNA"/>
</dbReference>
<reference evidence="3" key="1">
    <citation type="submission" date="2020-03" db="EMBL/GenBank/DDBJ databases">
        <authorList>
            <person name="He L."/>
        </authorList>
    </citation>
    <scope>NUCLEOTIDE SEQUENCE</scope>
    <source>
        <strain evidence="3">CkLH20</strain>
    </source>
</reference>
<accession>A0A9P6LHZ7</accession>
<keyword evidence="4" id="KW-1185">Reference proteome</keyword>
<protein>
    <submittedName>
        <fullName evidence="3">Uncharacterized protein</fullName>
    </submittedName>
</protein>
<dbReference type="GeneID" id="62164620"/>
<proteinExistence type="inferred from homology"/>